<sequence>MYVFCDNPNIPFIQSR</sequence>
<protein>
    <submittedName>
        <fullName evidence="1">Uncharacterized protein</fullName>
    </submittedName>
</protein>
<reference evidence="1" key="2">
    <citation type="journal article" date="2015" name="Data Brief">
        <title>Shoot transcriptome of the giant reed, Arundo donax.</title>
        <authorList>
            <person name="Barrero R.A."/>
            <person name="Guerrero F.D."/>
            <person name="Moolhuijzen P."/>
            <person name="Goolsby J.A."/>
            <person name="Tidwell J."/>
            <person name="Bellgard S.E."/>
            <person name="Bellgard M.I."/>
        </authorList>
    </citation>
    <scope>NUCLEOTIDE SEQUENCE</scope>
    <source>
        <tissue evidence="1">Shoot tissue taken approximately 20 cm above the soil surface</tissue>
    </source>
</reference>
<accession>A0A0A8Z6G6</accession>
<name>A0A0A8Z6G6_ARUDO</name>
<proteinExistence type="predicted"/>
<reference evidence="1" key="1">
    <citation type="submission" date="2014-09" db="EMBL/GenBank/DDBJ databases">
        <authorList>
            <person name="Magalhaes I.L.F."/>
            <person name="Oliveira U."/>
            <person name="Santos F.R."/>
            <person name="Vidigal T.H.D.A."/>
            <person name="Brescovit A.D."/>
            <person name="Santos A.J."/>
        </authorList>
    </citation>
    <scope>NUCLEOTIDE SEQUENCE</scope>
    <source>
        <tissue evidence="1">Shoot tissue taken approximately 20 cm above the soil surface</tissue>
    </source>
</reference>
<evidence type="ECO:0000313" key="1">
    <source>
        <dbReference type="EMBL" id="JAD30437.1"/>
    </source>
</evidence>
<dbReference type="AlphaFoldDB" id="A0A0A8Z6G6"/>
<organism evidence="1">
    <name type="scientific">Arundo donax</name>
    <name type="common">Giant reed</name>
    <name type="synonym">Donax arundinaceus</name>
    <dbReference type="NCBI Taxonomy" id="35708"/>
    <lineage>
        <taxon>Eukaryota</taxon>
        <taxon>Viridiplantae</taxon>
        <taxon>Streptophyta</taxon>
        <taxon>Embryophyta</taxon>
        <taxon>Tracheophyta</taxon>
        <taxon>Spermatophyta</taxon>
        <taxon>Magnoliopsida</taxon>
        <taxon>Liliopsida</taxon>
        <taxon>Poales</taxon>
        <taxon>Poaceae</taxon>
        <taxon>PACMAD clade</taxon>
        <taxon>Arundinoideae</taxon>
        <taxon>Arundineae</taxon>
        <taxon>Arundo</taxon>
    </lineage>
</organism>
<dbReference type="EMBL" id="GBRH01267458">
    <property type="protein sequence ID" value="JAD30437.1"/>
    <property type="molecule type" value="Transcribed_RNA"/>
</dbReference>